<gene>
    <name evidence="1" type="ORF">UV54_C0015G0011</name>
</gene>
<proteinExistence type="predicted"/>
<dbReference type="EMBL" id="LCEW01000015">
    <property type="protein sequence ID" value="KKS80143.1"/>
    <property type="molecule type" value="Genomic_DNA"/>
</dbReference>
<dbReference type="Gene3D" id="3.30.470.20">
    <property type="entry name" value="ATP-grasp fold, B domain"/>
    <property type="match status" value="1"/>
</dbReference>
<dbReference type="AlphaFoldDB" id="A0A0G1EZY0"/>
<dbReference type="STRING" id="1618369.UV54_C0015G0011"/>
<sequence length="218" mass="25144">RSGVWLGHDWNIRFSPEAQAGAEKLCQQWGDYLYQQGYKGVFGLDIIVDKNNRVFPIECNARYTGAFPMYTMMQLNNKEMPLDVWHLLEWLGVDYDMDFDEVQKFSRKPKQGAQLLLHNLERKTVTATKTVKAGVYKLNANKYLRPGFSLMDIKSEDEFVLCDRVAGEESVLKPAERLGRLVFKRQVVDKKGRLLPEIREVVRAVYDSFALMPVSGIM</sequence>
<evidence type="ECO:0000313" key="1">
    <source>
        <dbReference type="EMBL" id="KKS80143.1"/>
    </source>
</evidence>
<comment type="caution">
    <text evidence="1">The sequence shown here is derived from an EMBL/GenBank/DDBJ whole genome shotgun (WGS) entry which is preliminary data.</text>
</comment>
<feature type="non-terminal residue" evidence="1">
    <location>
        <position position="1"/>
    </location>
</feature>
<reference evidence="1 2" key="1">
    <citation type="journal article" date="2015" name="Nature">
        <title>rRNA introns, odd ribosomes, and small enigmatic genomes across a large radiation of phyla.</title>
        <authorList>
            <person name="Brown C.T."/>
            <person name="Hug L.A."/>
            <person name="Thomas B.C."/>
            <person name="Sharon I."/>
            <person name="Castelle C.J."/>
            <person name="Singh A."/>
            <person name="Wilkins M.J."/>
            <person name="Williams K.H."/>
            <person name="Banfield J.F."/>
        </authorList>
    </citation>
    <scope>NUCLEOTIDE SEQUENCE [LARGE SCALE GENOMIC DNA]</scope>
</reference>
<dbReference type="Proteomes" id="UP000034213">
    <property type="component" value="Unassembled WGS sequence"/>
</dbReference>
<name>A0A0G1EZY0_9BACT</name>
<protein>
    <submittedName>
        <fullName evidence="1">ATP-grasp domain protein</fullName>
    </submittedName>
</protein>
<accession>A0A0G1EZY0</accession>
<dbReference type="SUPFAM" id="SSF56059">
    <property type="entry name" value="Glutathione synthetase ATP-binding domain-like"/>
    <property type="match status" value="1"/>
</dbReference>
<evidence type="ECO:0000313" key="2">
    <source>
        <dbReference type="Proteomes" id="UP000034213"/>
    </source>
</evidence>
<organism evidence="1 2">
    <name type="scientific">Candidatus Beckwithbacteria bacterium GW2011_GWA2_43_10</name>
    <dbReference type="NCBI Taxonomy" id="1618369"/>
    <lineage>
        <taxon>Bacteria</taxon>
        <taxon>Candidatus Beckwithiibacteriota</taxon>
    </lineage>
</organism>